<keyword evidence="6" id="KW-1185">Reference proteome</keyword>
<keyword evidence="2" id="KW-0175">Coiled coil</keyword>
<protein>
    <recommendedName>
        <fullName evidence="4">C3H1-type domain-containing protein</fullName>
    </recommendedName>
</protein>
<dbReference type="InterPro" id="IPR019607">
    <property type="entry name" value="Putative_zinc-finger_domain"/>
</dbReference>
<dbReference type="Proteomes" id="UP001153076">
    <property type="component" value="Unassembled WGS sequence"/>
</dbReference>
<dbReference type="PROSITE" id="PS50103">
    <property type="entry name" value="ZF_C3H1"/>
    <property type="match status" value="1"/>
</dbReference>
<comment type="caution">
    <text evidence="5">The sequence shown here is derived from an EMBL/GenBank/DDBJ whole genome shotgun (WGS) entry which is preliminary data.</text>
</comment>
<reference evidence="5" key="1">
    <citation type="submission" date="2022-04" db="EMBL/GenBank/DDBJ databases">
        <title>Carnegiea gigantea Genome sequencing and assembly v2.</title>
        <authorList>
            <person name="Copetti D."/>
            <person name="Sanderson M.J."/>
            <person name="Burquez A."/>
            <person name="Wojciechowski M.F."/>
        </authorList>
    </citation>
    <scope>NUCLEOTIDE SEQUENCE</scope>
    <source>
        <strain evidence="5">SGP5-SGP5p</strain>
        <tissue evidence="5">Aerial part</tissue>
    </source>
</reference>
<feature type="region of interest" description="Disordered" evidence="3">
    <location>
        <begin position="209"/>
        <end position="241"/>
    </location>
</feature>
<evidence type="ECO:0000256" key="2">
    <source>
        <dbReference type="SAM" id="Coils"/>
    </source>
</evidence>
<evidence type="ECO:0000256" key="3">
    <source>
        <dbReference type="SAM" id="MobiDB-lite"/>
    </source>
</evidence>
<feature type="region of interest" description="Disordered" evidence="3">
    <location>
        <begin position="1009"/>
        <end position="1028"/>
    </location>
</feature>
<dbReference type="PANTHER" id="PTHR21563:SF3">
    <property type="entry name" value="ZINC FINGER C3H1 DOMAIN-CONTAINING PROTEIN"/>
    <property type="match status" value="1"/>
</dbReference>
<evidence type="ECO:0000256" key="1">
    <source>
        <dbReference type="PROSITE-ProRule" id="PRU00723"/>
    </source>
</evidence>
<dbReference type="OrthoDB" id="1922977at2759"/>
<feature type="compositionally biased region" description="Basic and acidic residues" evidence="3">
    <location>
        <begin position="274"/>
        <end position="288"/>
    </location>
</feature>
<feature type="compositionally biased region" description="Basic and acidic residues" evidence="3">
    <location>
        <begin position="175"/>
        <end position="188"/>
    </location>
</feature>
<feature type="region of interest" description="Disordered" evidence="3">
    <location>
        <begin position="1489"/>
        <end position="1511"/>
    </location>
</feature>
<feature type="compositionally biased region" description="Polar residues" evidence="3">
    <location>
        <begin position="322"/>
        <end position="332"/>
    </location>
</feature>
<proteinExistence type="predicted"/>
<dbReference type="GO" id="GO:0008270">
    <property type="term" value="F:zinc ion binding"/>
    <property type="evidence" value="ECO:0007669"/>
    <property type="project" value="UniProtKB-KW"/>
</dbReference>
<feature type="compositionally biased region" description="Basic and acidic residues" evidence="3">
    <location>
        <begin position="372"/>
        <end position="384"/>
    </location>
</feature>
<dbReference type="InterPro" id="IPR000571">
    <property type="entry name" value="Znf_CCCH"/>
</dbReference>
<name>A0A9Q1Q6Q9_9CARY</name>
<keyword evidence="1" id="KW-0862">Zinc</keyword>
<dbReference type="InterPro" id="IPR011990">
    <property type="entry name" value="TPR-like_helical_dom_sf"/>
</dbReference>
<dbReference type="GO" id="GO:0000178">
    <property type="term" value="C:exosome (RNase complex)"/>
    <property type="evidence" value="ECO:0007669"/>
    <property type="project" value="TreeGrafter"/>
</dbReference>
<dbReference type="InterPro" id="IPR039278">
    <property type="entry name" value="Red1"/>
</dbReference>
<feature type="zinc finger region" description="C3H1-type" evidence="1">
    <location>
        <begin position="979"/>
        <end position="1005"/>
    </location>
</feature>
<feature type="domain" description="C3H1-type" evidence="4">
    <location>
        <begin position="979"/>
        <end position="1005"/>
    </location>
</feature>
<evidence type="ECO:0000313" key="6">
    <source>
        <dbReference type="Proteomes" id="UP001153076"/>
    </source>
</evidence>
<dbReference type="SUPFAM" id="SSF48452">
    <property type="entry name" value="TPR-like"/>
    <property type="match status" value="1"/>
</dbReference>
<gene>
    <name evidence="5" type="ORF">Cgig2_026754</name>
</gene>
<dbReference type="EMBL" id="JAKOGI010000715">
    <property type="protein sequence ID" value="KAJ8431157.1"/>
    <property type="molecule type" value="Genomic_DNA"/>
</dbReference>
<feature type="region of interest" description="Disordered" evidence="3">
    <location>
        <begin position="274"/>
        <end position="338"/>
    </location>
</feature>
<feature type="compositionally biased region" description="Polar residues" evidence="3">
    <location>
        <begin position="71"/>
        <end position="82"/>
    </location>
</feature>
<feature type="region of interest" description="Disordered" evidence="3">
    <location>
        <begin position="1"/>
        <end position="106"/>
    </location>
</feature>
<evidence type="ECO:0000313" key="5">
    <source>
        <dbReference type="EMBL" id="KAJ8431157.1"/>
    </source>
</evidence>
<accession>A0A9Q1Q6Q9</accession>
<sequence length="1790" mass="198517">MQQENNDEVRAKAMASDAQIPNSDSDKFPPPPPPKVREEGELTSSDDDALPLHADAPSTSISAPPSSTLPNVSLKTYLQSRNPGKPISASLPARAADKHRQASGYSKGFNRNKVLLKSSNPGWHAPAGNANLVISFSDDDDSGSGEEMRQKTAQATIRHPQVANSSQRPPALPHMKPDTARRTAKNEGKVVTKKVALNRTFMSSMTKIHGSDVKVSGPPAERKSWSKNSNVTGRILPSQDGRFNKRMDLSSNKLQDLRQQIAMRENELMLKKVQKSKENVSEPCRDIDVMGQSKVSSKKSRTASPDGQTDTEKPDAKRLKLAQNSRGQPSSRGHQDKSFVLVPSNDSISVHVHDVKKIGQKGLLPSSSEMQIQDRKQLPTSSHNERIRLTKDASGVGVSCSLSDWVSRPVEALAVPKQPASLTNATFADHLDKSWIIVVLAHLFPSFSLAFLPSASNIVFVILQHTDLLNKSKSSSSVLNHDMCVNNMNKVNDHYATVFVREKLMSKSDSSLQPRSLLVLDKFESPTASPDNTSVLHSLDKPTVSGCDVDSLFEMEELHDKELEEAQEHRRRCEIEERKALKAYRNAQRALAEANARCTYLYRKRELYSAQLRSFLMEDCSVLLTSRQHRQIGDTWNLSYNVCEANMDRIPTSSHQLQAECEPDNQVGYGSNAQSADGDAHNRLSGNEDGNNLCSEACSEPDASTSDLLVHGNSSIANGVLLPSNDPNLSPDDGETFPLDHRPVQDALTWPREEDNSKGSEKDMNVDSARCFTVGSSQDPLSLEAYLRSKLFSRLGVIDSLKKTGAHSDSKSTAAKVAEENFASGKTQIVEDNVMLSDSKDISAPNGEGSVEPDNRISETILNIENQKPVEEHSLNNSRALAFDYEDTIFHSKEITSASIISSSCIFRSAMMAACRSKLNDVQIIEQQEFSPGMHIDNELLPRKSEDESSLEKASWPEEVIKCVSFGRIDSYTFKGVIDPFRPLCMYELRGRCNNDECPWQHLRDKSSRNVNEHDSCDDGDCQPGSSSNCPKQRGCIESGVLTPPKYVVCFDSLKAESQTHDSPLTHHVGASSKNIFSSSLAVSNSLVKQLPSDEPYLHGNDGCVDSFVGGGHSLYFQSRNGAGNPLRNGFGDNDQALEIGLLVLNQEVNSIDGMKKALSVLSRTLEADCALFQLWIVYLLLYHSTVNSVSELSKKTSSVEDDLFSHAVKHNTQSYELWLLYINSRRRLNDCFAAYERALSCLCHHASAKNGHAVCESAAILDLFLQMLHCFCISGNVAKAVQRIQGLVRPDRDSDESHSLLLSDILQCLTMSDKCIFWVSCVYLVIYRKLPDALVQQFEYEKDISVIEWPSVRLPLEGKQQVFKLIELAVDSLRLHVDSESSESRNHKSAHLIALSHIHLVAAVDGEERCKMLLEKYKNSYPSCLQLSLLSARAHGNNDENKKFDGFEEALGNWPTEVPGIRCIWNQFAEYAIKNGRPDRAKEIMDQPLSHDRSVDSENDDNRTSSPDPLSESNLNALLSDFTNMDFVFGLLNLSLLRLFQNDVLAAHTAVDEALKTADTEALSQCVREPATFLFHHRSQLEKDSSLRGLMDILKRYVVHTQSVSAPGCLTTKFIDDLKKPRLRQLVSNILCPTSPACLVNSVLDTWFGPSLLPQNTDELKDLVDFIEFILEVSPATVRLIWKNQDGGKSKSPGVFFWASSLLVNTIYRAIPVPPEFVWAEAADLLGKLTDKLDISKSFQQRALLVYPFSVRLWKSFLKISAPGKRSNVIQAARDKGMELDYDTASHSS</sequence>
<feature type="region of interest" description="Disordered" evidence="3">
    <location>
        <begin position="363"/>
        <end position="384"/>
    </location>
</feature>
<feature type="coiled-coil region" evidence="2">
    <location>
        <begin position="552"/>
        <end position="597"/>
    </location>
</feature>
<dbReference type="GO" id="GO:0005634">
    <property type="term" value="C:nucleus"/>
    <property type="evidence" value="ECO:0007669"/>
    <property type="project" value="TreeGrafter"/>
</dbReference>
<evidence type="ECO:0000259" key="4">
    <source>
        <dbReference type="PROSITE" id="PS50103"/>
    </source>
</evidence>
<dbReference type="PANTHER" id="PTHR21563">
    <property type="entry name" value="ZINC FINGER C3H1 DOMAIN-CONTAINING PROTEIN"/>
    <property type="match status" value="1"/>
</dbReference>
<feature type="region of interest" description="Disordered" evidence="3">
    <location>
        <begin position="664"/>
        <end position="688"/>
    </location>
</feature>
<keyword evidence="1" id="KW-0863">Zinc-finger</keyword>
<feature type="region of interest" description="Disordered" evidence="3">
    <location>
        <begin position="134"/>
        <end position="188"/>
    </location>
</feature>
<keyword evidence="1" id="KW-0479">Metal-binding</keyword>
<feature type="compositionally biased region" description="Low complexity" evidence="3">
    <location>
        <begin position="51"/>
        <end position="70"/>
    </location>
</feature>
<feature type="compositionally biased region" description="Basic and acidic residues" evidence="3">
    <location>
        <begin position="1489"/>
        <end position="1504"/>
    </location>
</feature>
<organism evidence="5 6">
    <name type="scientific">Carnegiea gigantea</name>
    <dbReference type="NCBI Taxonomy" id="171969"/>
    <lineage>
        <taxon>Eukaryota</taxon>
        <taxon>Viridiplantae</taxon>
        <taxon>Streptophyta</taxon>
        <taxon>Embryophyta</taxon>
        <taxon>Tracheophyta</taxon>
        <taxon>Spermatophyta</taxon>
        <taxon>Magnoliopsida</taxon>
        <taxon>eudicotyledons</taxon>
        <taxon>Gunneridae</taxon>
        <taxon>Pentapetalae</taxon>
        <taxon>Caryophyllales</taxon>
        <taxon>Cactineae</taxon>
        <taxon>Cactaceae</taxon>
        <taxon>Cactoideae</taxon>
        <taxon>Echinocereeae</taxon>
        <taxon>Carnegiea</taxon>
    </lineage>
</organism>
<dbReference type="Pfam" id="PF10650">
    <property type="entry name" value="zf-C3H1"/>
    <property type="match status" value="1"/>
</dbReference>